<proteinExistence type="predicted"/>
<evidence type="ECO:0000313" key="1">
    <source>
        <dbReference type="EMBL" id="MBS3062185.1"/>
    </source>
</evidence>
<evidence type="ECO:0000313" key="2">
    <source>
        <dbReference type="Proteomes" id="UP000675968"/>
    </source>
</evidence>
<accession>A0A8T4LG02</accession>
<name>A0A8T4LG02_9ARCH</name>
<reference evidence="1" key="1">
    <citation type="submission" date="2021-03" db="EMBL/GenBank/DDBJ databases">
        <authorList>
            <person name="Jaffe A."/>
        </authorList>
    </citation>
    <scope>NUCLEOTIDE SEQUENCE</scope>
    <source>
        <strain evidence="1">RIFCSPLOWO2_01_FULL_AR10_48_17</strain>
    </source>
</reference>
<protein>
    <submittedName>
        <fullName evidence="1">Uncharacterized protein</fullName>
    </submittedName>
</protein>
<sequence length="159" mass="16409">MTYGWALVVIVVVIAALVVLVGNPSGNATCNAPGSTFSVRNQYLTGTTIIGGDQAWALKVSNLTGRSLSGVHITGVSWSPIPNGGTVPTALGTDYNISVGGTRTSQITTGQEFDLGIAAPAGMAEGEMTGKKYQTIINISYYDGDFNRSTSITCNGTAQ</sequence>
<reference evidence="1" key="2">
    <citation type="submission" date="2021-05" db="EMBL/GenBank/DDBJ databases">
        <title>Protein family content uncovers lineage relationships and bacterial pathway maintenance mechanisms in DPANN archaea.</title>
        <authorList>
            <person name="Castelle C.J."/>
            <person name="Meheust R."/>
            <person name="Jaffe A.L."/>
            <person name="Seitz K."/>
            <person name="Gong X."/>
            <person name="Baker B.J."/>
            <person name="Banfield J.F."/>
        </authorList>
    </citation>
    <scope>NUCLEOTIDE SEQUENCE</scope>
    <source>
        <strain evidence="1">RIFCSPLOWO2_01_FULL_AR10_48_17</strain>
    </source>
</reference>
<comment type="caution">
    <text evidence="1">The sequence shown here is derived from an EMBL/GenBank/DDBJ whole genome shotgun (WGS) entry which is preliminary data.</text>
</comment>
<dbReference type="Proteomes" id="UP000675968">
    <property type="component" value="Unassembled WGS sequence"/>
</dbReference>
<organism evidence="1 2">
    <name type="scientific">Candidatus Iainarchaeum sp</name>
    <dbReference type="NCBI Taxonomy" id="3101447"/>
    <lineage>
        <taxon>Archaea</taxon>
        <taxon>Candidatus Iainarchaeota</taxon>
        <taxon>Candidatus Iainarchaeia</taxon>
        <taxon>Candidatus Iainarchaeales</taxon>
        <taxon>Candidatus Iainarchaeaceae</taxon>
        <taxon>Candidatus Iainarchaeum</taxon>
    </lineage>
</organism>
<dbReference type="AlphaFoldDB" id="A0A8T4LG02"/>
<gene>
    <name evidence="1" type="ORF">J4215_06405</name>
</gene>
<dbReference type="EMBL" id="JAGVWC010000014">
    <property type="protein sequence ID" value="MBS3062185.1"/>
    <property type="molecule type" value="Genomic_DNA"/>
</dbReference>